<dbReference type="EMBL" id="FOLO01000003">
    <property type="protein sequence ID" value="SFB99816.1"/>
    <property type="molecule type" value="Genomic_DNA"/>
</dbReference>
<accession>A0A1I1FLF1</accession>
<feature type="transmembrane region" description="Helical" evidence="8">
    <location>
        <begin position="164"/>
        <end position="184"/>
    </location>
</feature>
<evidence type="ECO:0000256" key="2">
    <source>
        <dbReference type="ARBA" id="ARBA00007555"/>
    </source>
</evidence>
<comment type="subcellular location">
    <subcellularLocation>
        <location evidence="1">Cell inner membrane</location>
        <topology evidence="1">Multi-pass membrane protein</topology>
    </subcellularLocation>
</comment>
<gene>
    <name evidence="9" type="ORF">SAMN02745724_00673</name>
</gene>
<feature type="transmembrane region" description="Helical" evidence="8">
    <location>
        <begin position="135"/>
        <end position="158"/>
    </location>
</feature>
<feature type="transmembrane region" description="Helical" evidence="8">
    <location>
        <begin position="45"/>
        <end position="65"/>
    </location>
</feature>
<dbReference type="AlphaFoldDB" id="A0A1I1FLF1"/>
<dbReference type="Proteomes" id="UP000198862">
    <property type="component" value="Unassembled WGS sequence"/>
</dbReference>
<evidence type="ECO:0000313" key="9">
    <source>
        <dbReference type="EMBL" id="SFB99816.1"/>
    </source>
</evidence>
<keyword evidence="7 8" id="KW-0472">Membrane</keyword>
<dbReference type="InterPro" id="IPR051800">
    <property type="entry name" value="PqiA-PqiB_transport"/>
</dbReference>
<dbReference type="Pfam" id="PF04403">
    <property type="entry name" value="PqiA"/>
    <property type="match status" value="2"/>
</dbReference>
<dbReference type="STRING" id="1123010.SAMN02745724_00673"/>
<comment type="similarity">
    <text evidence="2">Belongs to the PqiA family.</text>
</comment>
<dbReference type="PANTHER" id="PTHR30462:SF3">
    <property type="entry name" value="INTERMEMBRANE TRANSPORT PROTEIN PQIA"/>
    <property type="match status" value="1"/>
</dbReference>
<evidence type="ECO:0000256" key="7">
    <source>
        <dbReference type="ARBA" id="ARBA00023136"/>
    </source>
</evidence>
<keyword evidence="6 8" id="KW-1133">Transmembrane helix</keyword>
<evidence type="ECO:0000256" key="6">
    <source>
        <dbReference type="ARBA" id="ARBA00022989"/>
    </source>
</evidence>
<evidence type="ECO:0000256" key="5">
    <source>
        <dbReference type="ARBA" id="ARBA00022692"/>
    </source>
</evidence>
<proteinExistence type="inferred from homology"/>
<dbReference type="GO" id="GO:0005886">
    <property type="term" value="C:plasma membrane"/>
    <property type="evidence" value="ECO:0007669"/>
    <property type="project" value="UniProtKB-SubCell"/>
</dbReference>
<dbReference type="OrthoDB" id="9800207at2"/>
<feature type="transmembrane region" description="Helical" evidence="8">
    <location>
        <begin position="346"/>
        <end position="367"/>
    </location>
</feature>
<protein>
    <submittedName>
        <fullName evidence="9">Paraquat-inducible protein A</fullName>
    </submittedName>
</protein>
<evidence type="ECO:0000256" key="3">
    <source>
        <dbReference type="ARBA" id="ARBA00022475"/>
    </source>
</evidence>
<dbReference type="NCBIfam" id="TIGR00155">
    <property type="entry name" value="pqiA_fam"/>
    <property type="match status" value="1"/>
</dbReference>
<feature type="transmembrane region" description="Helical" evidence="8">
    <location>
        <begin position="297"/>
        <end position="325"/>
    </location>
</feature>
<keyword evidence="5 8" id="KW-0812">Transmembrane</keyword>
<dbReference type="PANTHER" id="PTHR30462">
    <property type="entry name" value="INTERMEMBRANE TRANSPORT PROTEIN PQIB-RELATED"/>
    <property type="match status" value="1"/>
</dbReference>
<organism evidence="9 10">
    <name type="scientific">Pseudoalteromonas denitrificans DSM 6059</name>
    <dbReference type="NCBI Taxonomy" id="1123010"/>
    <lineage>
        <taxon>Bacteria</taxon>
        <taxon>Pseudomonadati</taxon>
        <taxon>Pseudomonadota</taxon>
        <taxon>Gammaproteobacteria</taxon>
        <taxon>Alteromonadales</taxon>
        <taxon>Pseudoalteromonadaceae</taxon>
        <taxon>Pseudoalteromonas</taxon>
    </lineage>
</organism>
<evidence type="ECO:0000256" key="1">
    <source>
        <dbReference type="ARBA" id="ARBA00004429"/>
    </source>
</evidence>
<dbReference type="RefSeq" id="WP_091979926.1">
    <property type="nucleotide sequence ID" value="NZ_FOLO01000003.1"/>
</dbReference>
<evidence type="ECO:0000256" key="4">
    <source>
        <dbReference type="ARBA" id="ARBA00022519"/>
    </source>
</evidence>
<evidence type="ECO:0000313" key="10">
    <source>
        <dbReference type="Proteomes" id="UP000198862"/>
    </source>
</evidence>
<dbReference type="InterPro" id="IPR005219">
    <property type="entry name" value="PqiA-like_proteobact"/>
</dbReference>
<name>A0A1I1FLF1_9GAMM</name>
<dbReference type="InterPro" id="IPR007498">
    <property type="entry name" value="PqiA-like"/>
</dbReference>
<keyword evidence="10" id="KW-1185">Reference proteome</keyword>
<keyword evidence="4" id="KW-0997">Cell inner membrane</keyword>
<evidence type="ECO:0000256" key="8">
    <source>
        <dbReference type="SAM" id="Phobius"/>
    </source>
</evidence>
<feature type="transmembrane region" description="Helical" evidence="8">
    <location>
        <begin position="95"/>
        <end position="123"/>
    </location>
</feature>
<keyword evidence="3" id="KW-1003">Cell membrane</keyword>
<feature type="transmembrane region" description="Helical" evidence="8">
    <location>
        <begin position="249"/>
        <end position="268"/>
    </location>
</feature>
<feature type="transmembrane region" description="Helical" evidence="8">
    <location>
        <begin position="373"/>
        <end position="396"/>
    </location>
</feature>
<sequence length="422" mass="47882">MQLHLACRHCDQLVYIASLQKTQVAYCPNCRSKIALGKNNSEQKVVALSICAIAMLLSSLFYPFISFSEQGITQTITLLDAGKILFEFNSPLLGILIDITIIFLPLTLLVFFILIHIGLLKILPRTYASKLLKMIFILIPWVMSEIFLIGILISMIKIMSIADISFGLSFFSFSAFIFFYLMCLTHIDKNKLWQHIAMVDNRPLIGTPARAIEHNYRACHNCQQLISSNICDRCHSKTYSRYPFSIQKVMALLLTSLILYIPANYYPIMHTWVLNQDEPSTILGGIVTLWQMGSYPIAIIIFIASIIIPLAKIFVLTLLCYVVTYKNTLDYASQYQYTKMYQLTEFIGKWSMLDVFVVAVLVALVQLGALMSITPGVGAIFFAAMVFTSMLAAHAFDSRLLWDSIDTTQAKSRFHNKNQEYK</sequence>
<reference evidence="9 10" key="1">
    <citation type="submission" date="2016-10" db="EMBL/GenBank/DDBJ databases">
        <authorList>
            <person name="de Groot N.N."/>
        </authorList>
    </citation>
    <scope>NUCLEOTIDE SEQUENCE [LARGE SCALE GENOMIC DNA]</scope>
    <source>
        <strain evidence="9 10">DSM 6059</strain>
    </source>
</reference>